<dbReference type="EMBL" id="CP089391">
    <property type="protein sequence ID" value="WBL77801.1"/>
    <property type="molecule type" value="Genomic_DNA"/>
</dbReference>
<gene>
    <name evidence="1" type="ORF">I3J27_33125</name>
</gene>
<protein>
    <submittedName>
        <fullName evidence="1">Uncharacterized protein</fullName>
    </submittedName>
</protein>
<dbReference type="InterPro" id="IPR011049">
    <property type="entry name" value="Serralysin-like_metalloprot_C"/>
</dbReference>
<reference evidence="1" key="1">
    <citation type="submission" date="2021-12" db="EMBL/GenBank/DDBJ databases">
        <title>Bradyrhizobium xenonodulans sp. nov.</title>
        <authorList>
            <person name="Claassens R."/>
            <person name="Venter S.N."/>
            <person name="Beukes C.W."/>
            <person name="Stepkowski T."/>
            <person name="Steenkamp E.T."/>
        </authorList>
    </citation>
    <scope>NUCLEOTIDE SEQUENCE</scope>
    <source>
        <strain evidence="1">14AB</strain>
    </source>
</reference>
<evidence type="ECO:0000313" key="2">
    <source>
        <dbReference type="Proteomes" id="UP001179614"/>
    </source>
</evidence>
<sequence>MSPVSARFHCTGDVLTGGAGPDMFVFRPNFGTNTITDFNVINDVLQLDKSIFLSISDMLNHSTNTSVGAVINDGQET</sequence>
<keyword evidence="2" id="KW-1185">Reference proteome</keyword>
<proteinExistence type="predicted"/>
<dbReference type="RefSeq" id="WP_270163093.1">
    <property type="nucleotide sequence ID" value="NZ_CP089391.1"/>
</dbReference>
<accession>A0ABY7MJL3</accession>
<dbReference type="Gene3D" id="2.150.10.10">
    <property type="entry name" value="Serralysin-like metalloprotease, C-terminal"/>
    <property type="match status" value="1"/>
</dbReference>
<name>A0ABY7MJL3_9BRAD</name>
<dbReference type="Proteomes" id="UP001179614">
    <property type="component" value="Chromosome"/>
</dbReference>
<organism evidence="1 2">
    <name type="scientific">Bradyrhizobium xenonodulans</name>
    <dbReference type="NCBI Taxonomy" id="2736875"/>
    <lineage>
        <taxon>Bacteria</taxon>
        <taxon>Pseudomonadati</taxon>
        <taxon>Pseudomonadota</taxon>
        <taxon>Alphaproteobacteria</taxon>
        <taxon>Hyphomicrobiales</taxon>
        <taxon>Nitrobacteraceae</taxon>
        <taxon>Bradyrhizobium</taxon>
    </lineage>
</organism>
<evidence type="ECO:0000313" key="1">
    <source>
        <dbReference type="EMBL" id="WBL77801.1"/>
    </source>
</evidence>
<dbReference type="SUPFAM" id="SSF51120">
    <property type="entry name" value="beta-Roll"/>
    <property type="match status" value="1"/>
</dbReference>